<accession>A0ABN7XMX6</accession>
<proteinExistence type="predicted"/>
<evidence type="ECO:0000313" key="1">
    <source>
        <dbReference type="EMBL" id="CAG8856090.1"/>
    </source>
</evidence>
<dbReference type="EMBL" id="CAJVQB010156055">
    <property type="protein sequence ID" value="CAG8856090.1"/>
    <property type="molecule type" value="Genomic_DNA"/>
</dbReference>
<protein>
    <submittedName>
        <fullName evidence="1">29472_t:CDS:1</fullName>
    </submittedName>
</protein>
<feature type="non-terminal residue" evidence="1">
    <location>
        <position position="1"/>
    </location>
</feature>
<gene>
    <name evidence="1" type="ORF">GMARGA_LOCUS44911</name>
</gene>
<comment type="caution">
    <text evidence="1">The sequence shown here is derived from an EMBL/GenBank/DDBJ whole genome shotgun (WGS) entry which is preliminary data.</text>
</comment>
<reference evidence="1 2" key="1">
    <citation type="submission" date="2021-06" db="EMBL/GenBank/DDBJ databases">
        <authorList>
            <person name="Kallberg Y."/>
            <person name="Tangrot J."/>
            <person name="Rosling A."/>
        </authorList>
    </citation>
    <scope>NUCLEOTIDE SEQUENCE [LARGE SCALE GENOMIC DNA]</scope>
    <source>
        <strain evidence="1 2">120-4 pot B 10/14</strain>
    </source>
</reference>
<dbReference type="Proteomes" id="UP000789901">
    <property type="component" value="Unassembled WGS sequence"/>
</dbReference>
<feature type="non-terminal residue" evidence="1">
    <location>
        <position position="104"/>
    </location>
</feature>
<name>A0ABN7XMX6_GIGMA</name>
<organism evidence="1 2">
    <name type="scientific">Gigaspora margarita</name>
    <dbReference type="NCBI Taxonomy" id="4874"/>
    <lineage>
        <taxon>Eukaryota</taxon>
        <taxon>Fungi</taxon>
        <taxon>Fungi incertae sedis</taxon>
        <taxon>Mucoromycota</taxon>
        <taxon>Glomeromycotina</taxon>
        <taxon>Glomeromycetes</taxon>
        <taxon>Diversisporales</taxon>
        <taxon>Gigasporaceae</taxon>
        <taxon>Gigaspora</taxon>
    </lineage>
</organism>
<keyword evidence="2" id="KW-1185">Reference proteome</keyword>
<evidence type="ECO:0000313" key="2">
    <source>
        <dbReference type="Proteomes" id="UP000789901"/>
    </source>
</evidence>
<sequence length="104" mass="11832">TEKIVEKSPNPENDKNLDICSKTISGGIECNTFTSAQMICNFAKNTLSSVNKISIHIDNKTPITYDKLNPESTLKEVREKFSNSEEQTRIYEYMNFVGPYGIIY</sequence>